<evidence type="ECO:0000313" key="2">
    <source>
        <dbReference type="Proteomes" id="UP000078354"/>
    </source>
</evidence>
<dbReference type="AlphaFoldDB" id="A0A191Z0A2"/>
<reference evidence="1 2" key="1">
    <citation type="journal article" date="2018" name="Syst. Appl. Microbiol.">
        <title>Pseudomonas silesiensis sp. nov. strain A3T isolated from a biological pesticide sewage treatment plant and analysis of the complete genome sequence.</title>
        <authorList>
            <person name="Kaminski M.A."/>
            <person name="Furmanczyk E.M."/>
            <person name="Sobczak A."/>
            <person name="Dziembowski A."/>
            <person name="Lipinski L."/>
        </authorList>
    </citation>
    <scope>NUCLEOTIDE SEQUENCE [LARGE SCALE GENOMIC DNA]</scope>
    <source>
        <strain evidence="1 2">A3</strain>
    </source>
</reference>
<accession>A0A191Z0A2</accession>
<dbReference type="Proteomes" id="UP000078354">
    <property type="component" value="Chromosome"/>
</dbReference>
<organism evidence="1 2">
    <name type="scientific">Pseudomonas silesiensis</name>
    <dbReference type="NCBI Taxonomy" id="1853130"/>
    <lineage>
        <taxon>Bacteria</taxon>
        <taxon>Pseudomonadati</taxon>
        <taxon>Pseudomonadota</taxon>
        <taxon>Gammaproteobacteria</taxon>
        <taxon>Pseudomonadales</taxon>
        <taxon>Pseudomonadaceae</taxon>
        <taxon>Pseudomonas</taxon>
    </lineage>
</organism>
<protein>
    <submittedName>
        <fullName evidence="1">Uncharacterized protein</fullName>
    </submittedName>
</protein>
<dbReference type="KEGG" id="psil:PMA3_25720"/>
<gene>
    <name evidence="1" type="ORF">PMA3_25720</name>
</gene>
<sequence>MIQMTDDQEHPLSKLITIATKAGIGLLPGGGLLTAGFEGIQLLSAEVAKQMERSTQARFENFIKSVFNENVSPEVAIHT</sequence>
<evidence type="ECO:0000313" key="1">
    <source>
        <dbReference type="EMBL" id="ANJ58386.1"/>
    </source>
</evidence>
<name>A0A191Z0A2_9PSED</name>
<dbReference type="EMBL" id="CP014870">
    <property type="protein sequence ID" value="ANJ58386.1"/>
    <property type="molecule type" value="Genomic_DNA"/>
</dbReference>
<proteinExistence type="predicted"/>
<keyword evidence="2" id="KW-1185">Reference proteome</keyword>